<reference evidence="2" key="1">
    <citation type="submission" date="2021-01" db="EMBL/GenBank/DDBJ databases">
        <authorList>
            <person name="Zhong Y.L."/>
        </authorList>
    </citation>
    <scope>NUCLEOTIDE SEQUENCE</scope>
    <source>
        <strain evidence="2">KCTC 23302</strain>
    </source>
</reference>
<protein>
    <recommendedName>
        <fullName evidence="4">Outer membrane protein beta-barrel domain-containing protein</fullName>
    </recommendedName>
</protein>
<dbReference type="EMBL" id="JAERQJ010000003">
    <property type="protein sequence ID" value="MBL0683467.1"/>
    <property type="molecule type" value="Genomic_DNA"/>
</dbReference>
<proteinExistence type="predicted"/>
<dbReference type="Proteomes" id="UP000651057">
    <property type="component" value="Unassembled WGS sequence"/>
</dbReference>
<dbReference type="AlphaFoldDB" id="A0A936ZSG3"/>
<dbReference type="RefSeq" id="WP_201918501.1">
    <property type="nucleotide sequence ID" value="NZ_BAABAX010000005.1"/>
</dbReference>
<comment type="caution">
    <text evidence="2">The sequence shown here is derived from an EMBL/GenBank/DDBJ whole genome shotgun (WGS) entry which is preliminary data.</text>
</comment>
<keyword evidence="1" id="KW-0175">Coiled coil</keyword>
<keyword evidence="3" id="KW-1185">Reference proteome</keyword>
<evidence type="ECO:0000313" key="3">
    <source>
        <dbReference type="Proteomes" id="UP000651057"/>
    </source>
</evidence>
<gene>
    <name evidence="2" type="ORF">JJQ60_08065</name>
</gene>
<organism evidence="2 3">
    <name type="scientific">Aquimarina mytili</name>
    <dbReference type="NCBI Taxonomy" id="874423"/>
    <lineage>
        <taxon>Bacteria</taxon>
        <taxon>Pseudomonadati</taxon>
        <taxon>Bacteroidota</taxon>
        <taxon>Flavobacteriia</taxon>
        <taxon>Flavobacteriales</taxon>
        <taxon>Flavobacteriaceae</taxon>
        <taxon>Aquimarina</taxon>
    </lineage>
</organism>
<name>A0A936ZSG3_9FLAO</name>
<accession>A0A936ZSG3</accession>
<evidence type="ECO:0000256" key="1">
    <source>
        <dbReference type="SAM" id="Coils"/>
    </source>
</evidence>
<evidence type="ECO:0008006" key="4">
    <source>
        <dbReference type="Google" id="ProtNLM"/>
    </source>
</evidence>
<evidence type="ECO:0000313" key="2">
    <source>
        <dbReference type="EMBL" id="MBL0683467.1"/>
    </source>
</evidence>
<sequence length="358" mass="40715">MKTIITITTIVVLSLYAQLLKAQETDKANTIELLVQEKENITNAEKAALKKEVEAINEKLAKTEITVEEAQRQKEAVAQKRALNIENLHAIIDNKIELLDRNGAEYSTSMKGEGKLEIGIGAEDKENGDILFGMKINTGKEKKIKYDRRTYSNLVVAFGLNNALLDGQSLDDSNYKVAGSRFFELGWVWSTRVFKNSNFLRLKYGVSYQSNGLKPTDNRYFVENNNQTQLEEFRVELDKSKFRMDNIVAPLHLEFGPSKVKETENSIRYSTARKFKIGLGGYVGVNVSTRQKLKYKENGDEIKDKIKRDYNTTDVIYGLSSYIGFGDMSIYAKYDISPMFRNAEIDQNNVSLGLRFDL</sequence>
<feature type="coiled-coil region" evidence="1">
    <location>
        <begin position="34"/>
        <end position="80"/>
    </location>
</feature>